<organism evidence="1 2">
    <name type="scientific">Ramazzottius varieornatus</name>
    <name type="common">Water bear</name>
    <name type="synonym">Tardigrade</name>
    <dbReference type="NCBI Taxonomy" id="947166"/>
    <lineage>
        <taxon>Eukaryota</taxon>
        <taxon>Metazoa</taxon>
        <taxon>Ecdysozoa</taxon>
        <taxon>Tardigrada</taxon>
        <taxon>Eutardigrada</taxon>
        <taxon>Parachela</taxon>
        <taxon>Hypsibioidea</taxon>
        <taxon>Ramazzottiidae</taxon>
        <taxon>Ramazzottius</taxon>
    </lineage>
</organism>
<protein>
    <submittedName>
        <fullName evidence="1">Uncharacterized protein</fullName>
    </submittedName>
</protein>
<reference evidence="1 2" key="1">
    <citation type="journal article" date="2016" name="Nat. Commun.">
        <title>Extremotolerant tardigrade genome and improved radiotolerance of human cultured cells by tardigrade-unique protein.</title>
        <authorList>
            <person name="Hashimoto T."/>
            <person name="Horikawa D.D."/>
            <person name="Saito Y."/>
            <person name="Kuwahara H."/>
            <person name="Kozuka-Hata H."/>
            <person name="Shin-I T."/>
            <person name="Minakuchi Y."/>
            <person name="Ohishi K."/>
            <person name="Motoyama A."/>
            <person name="Aizu T."/>
            <person name="Enomoto A."/>
            <person name="Kondo K."/>
            <person name="Tanaka S."/>
            <person name="Hara Y."/>
            <person name="Koshikawa S."/>
            <person name="Sagara H."/>
            <person name="Miura T."/>
            <person name="Yokobori S."/>
            <person name="Miyagawa K."/>
            <person name="Suzuki Y."/>
            <person name="Kubo T."/>
            <person name="Oyama M."/>
            <person name="Kohara Y."/>
            <person name="Fujiyama A."/>
            <person name="Arakawa K."/>
            <person name="Katayama T."/>
            <person name="Toyoda A."/>
            <person name="Kunieda T."/>
        </authorList>
    </citation>
    <scope>NUCLEOTIDE SEQUENCE [LARGE SCALE GENOMIC DNA]</scope>
    <source>
        <strain evidence="1 2">YOKOZUNA-1</strain>
    </source>
</reference>
<comment type="caution">
    <text evidence="1">The sequence shown here is derived from an EMBL/GenBank/DDBJ whole genome shotgun (WGS) entry which is preliminary data.</text>
</comment>
<evidence type="ECO:0000313" key="2">
    <source>
        <dbReference type="Proteomes" id="UP000186922"/>
    </source>
</evidence>
<dbReference type="AlphaFoldDB" id="A0A1D1VGH2"/>
<evidence type="ECO:0000313" key="1">
    <source>
        <dbReference type="EMBL" id="GAV00722.1"/>
    </source>
</evidence>
<dbReference type="Proteomes" id="UP000186922">
    <property type="component" value="Unassembled WGS sequence"/>
</dbReference>
<sequence length="83" mass="9302">MLLKQDVAHHVTKNSKFTKSFKNMPPRTTFDADSDTCAGGFISLYSGISRELGSSRGLAVRYPSLLWQLFTFAPRARKLTGYN</sequence>
<gene>
    <name evidence="1" type="primary">RvY_11528-1</name>
    <name evidence="1" type="synonym">RvY_11528.1</name>
    <name evidence="1" type="ORF">RvY_11528</name>
</gene>
<proteinExistence type="predicted"/>
<name>A0A1D1VGH2_RAMVA</name>
<dbReference type="EMBL" id="BDGG01000006">
    <property type="protein sequence ID" value="GAV00722.1"/>
    <property type="molecule type" value="Genomic_DNA"/>
</dbReference>
<accession>A0A1D1VGH2</accession>
<keyword evidence="2" id="KW-1185">Reference proteome</keyword>